<dbReference type="PANTHER" id="PTHR30193">
    <property type="entry name" value="ABC TRANSPORTER PERMEASE PROTEIN"/>
    <property type="match status" value="1"/>
</dbReference>
<dbReference type="PROSITE" id="PS50928">
    <property type="entry name" value="ABC_TM1"/>
    <property type="match status" value="1"/>
</dbReference>
<dbReference type="SUPFAM" id="SSF161098">
    <property type="entry name" value="MetI-like"/>
    <property type="match status" value="1"/>
</dbReference>
<evidence type="ECO:0000256" key="1">
    <source>
        <dbReference type="ARBA" id="ARBA00004651"/>
    </source>
</evidence>
<keyword evidence="6 7" id="KW-0472">Membrane</keyword>
<proteinExistence type="inferred from homology"/>
<feature type="transmembrane region" description="Helical" evidence="7">
    <location>
        <begin position="21"/>
        <end position="39"/>
    </location>
</feature>
<accession>A0ABT1RW27</accession>
<reference evidence="9 10" key="1">
    <citation type="submission" date="2022-06" db="EMBL/GenBank/DDBJ databases">
        <title>Isolation of gut microbiota from human fecal samples.</title>
        <authorList>
            <person name="Pamer E.G."/>
            <person name="Barat B."/>
            <person name="Waligurski E."/>
            <person name="Medina S."/>
            <person name="Paddock L."/>
            <person name="Mostad J."/>
        </authorList>
    </citation>
    <scope>NUCLEOTIDE SEQUENCE [LARGE SCALE GENOMIC DNA]</scope>
    <source>
        <strain evidence="9 10">DFI.9.73</strain>
    </source>
</reference>
<keyword evidence="5 7" id="KW-1133">Transmembrane helix</keyword>
<evidence type="ECO:0000256" key="4">
    <source>
        <dbReference type="ARBA" id="ARBA00022692"/>
    </source>
</evidence>
<evidence type="ECO:0000313" key="10">
    <source>
        <dbReference type="Proteomes" id="UP001524473"/>
    </source>
</evidence>
<evidence type="ECO:0000256" key="5">
    <source>
        <dbReference type="ARBA" id="ARBA00022989"/>
    </source>
</evidence>
<dbReference type="EMBL" id="JANFZH010000004">
    <property type="protein sequence ID" value="MCQ4838863.1"/>
    <property type="molecule type" value="Genomic_DNA"/>
</dbReference>
<dbReference type="RefSeq" id="WP_256191547.1">
    <property type="nucleotide sequence ID" value="NZ_CAJKKG010000001.1"/>
</dbReference>
<dbReference type="CDD" id="cd06261">
    <property type="entry name" value="TM_PBP2"/>
    <property type="match status" value="1"/>
</dbReference>
<gene>
    <name evidence="9" type="ORF">NE695_02910</name>
</gene>
<comment type="subcellular location">
    <subcellularLocation>
        <location evidence="1 7">Cell membrane</location>
        <topology evidence="1 7">Multi-pass membrane protein</topology>
    </subcellularLocation>
</comment>
<dbReference type="InterPro" id="IPR000515">
    <property type="entry name" value="MetI-like"/>
</dbReference>
<evidence type="ECO:0000259" key="8">
    <source>
        <dbReference type="PROSITE" id="PS50928"/>
    </source>
</evidence>
<dbReference type="InterPro" id="IPR035906">
    <property type="entry name" value="MetI-like_sf"/>
</dbReference>
<evidence type="ECO:0000256" key="6">
    <source>
        <dbReference type="ARBA" id="ARBA00023136"/>
    </source>
</evidence>
<comment type="caution">
    <text evidence="9">The sequence shown here is derived from an EMBL/GenBank/DDBJ whole genome shotgun (WGS) entry which is preliminary data.</text>
</comment>
<evidence type="ECO:0000256" key="7">
    <source>
        <dbReference type="RuleBase" id="RU363032"/>
    </source>
</evidence>
<protein>
    <submittedName>
        <fullName evidence="9">Sugar ABC transporter permease</fullName>
    </submittedName>
</protein>
<dbReference type="Gene3D" id="1.10.3720.10">
    <property type="entry name" value="MetI-like"/>
    <property type="match status" value="1"/>
</dbReference>
<organism evidence="9 10">
    <name type="scientific">Neglectibacter timonensis</name>
    <dbReference type="NCBI Taxonomy" id="1776382"/>
    <lineage>
        <taxon>Bacteria</taxon>
        <taxon>Bacillati</taxon>
        <taxon>Bacillota</taxon>
        <taxon>Clostridia</taxon>
        <taxon>Eubacteriales</taxon>
        <taxon>Oscillospiraceae</taxon>
        <taxon>Neglectibacter</taxon>
    </lineage>
</organism>
<keyword evidence="4 7" id="KW-0812">Transmembrane</keyword>
<name>A0ABT1RW27_9FIRM</name>
<comment type="similarity">
    <text evidence="7">Belongs to the binding-protein-dependent transport system permease family.</text>
</comment>
<dbReference type="PANTHER" id="PTHR30193:SF37">
    <property type="entry name" value="INNER MEMBRANE ABC TRANSPORTER PERMEASE PROTEIN YCJO"/>
    <property type="match status" value="1"/>
</dbReference>
<keyword evidence="10" id="KW-1185">Reference proteome</keyword>
<keyword evidence="2 7" id="KW-0813">Transport</keyword>
<sequence>MARSLSKKEGHKLNSWKIVPYCVVIPCMLIYLIFFYFNVGQGAAYSFTSWNGISAEKTFVGLQNYTDAFNSNYLQMTMKFTVIFAVIVLVLTNVLGLFLAVLLDKKIRGVNFFRGMYFFPAVMSTLTIAYIFNQIDYRLITLLGEWLGNGTLSAGLFSSPVWAPYLVALTQVWQSFPVTMVIFLAGLQGVPEDILESARIDGASNMQMFWKIKMPMIIPSLMINLVNNTKTGITAFDIVMGTTAGGPGGATYSFAMYMYIKYSKQEVGYACAIAMIMAIIFGVVATIQIIYMRSKEVEL</sequence>
<dbReference type="Pfam" id="PF00528">
    <property type="entry name" value="BPD_transp_1"/>
    <property type="match status" value="1"/>
</dbReference>
<feature type="domain" description="ABC transmembrane type-1" evidence="8">
    <location>
        <begin position="78"/>
        <end position="288"/>
    </location>
</feature>
<dbReference type="InterPro" id="IPR051393">
    <property type="entry name" value="ABC_transporter_permease"/>
</dbReference>
<evidence type="ECO:0000256" key="2">
    <source>
        <dbReference type="ARBA" id="ARBA00022448"/>
    </source>
</evidence>
<dbReference type="Proteomes" id="UP001524473">
    <property type="component" value="Unassembled WGS sequence"/>
</dbReference>
<evidence type="ECO:0000256" key="3">
    <source>
        <dbReference type="ARBA" id="ARBA00022475"/>
    </source>
</evidence>
<feature type="transmembrane region" description="Helical" evidence="7">
    <location>
        <begin position="238"/>
        <end position="260"/>
    </location>
</feature>
<feature type="transmembrane region" description="Helical" evidence="7">
    <location>
        <begin position="267"/>
        <end position="291"/>
    </location>
</feature>
<keyword evidence="3" id="KW-1003">Cell membrane</keyword>
<feature type="transmembrane region" description="Helical" evidence="7">
    <location>
        <begin position="80"/>
        <end position="103"/>
    </location>
</feature>
<evidence type="ECO:0000313" key="9">
    <source>
        <dbReference type="EMBL" id="MCQ4838863.1"/>
    </source>
</evidence>
<feature type="transmembrane region" description="Helical" evidence="7">
    <location>
        <begin position="115"/>
        <end position="132"/>
    </location>
</feature>